<name>A0A249PB04_9HYPH</name>
<dbReference type="Proteomes" id="UP000217211">
    <property type="component" value="Chromosome"/>
</dbReference>
<keyword evidence="2" id="KW-1185">Reference proteome</keyword>
<evidence type="ECO:0000313" key="1">
    <source>
        <dbReference type="EMBL" id="ASY63108.1"/>
    </source>
</evidence>
<proteinExistence type="predicted"/>
<accession>A0A249PB04</accession>
<sequence length="43" mass="4935">MRAEPPALSLPKSRRRASLRRAKVSSLNLRIELSESRFLGPMR</sequence>
<protein>
    <submittedName>
        <fullName evidence="1">Uncharacterized protein</fullName>
    </submittedName>
</protein>
<dbReference type="KEGG" id="esj:SJ05684_c16660"/>
<dbReference type="AlphaFoldDB" id="A0A249PB04"/>
<dbReference type="EMBL" id="CP023067">
    <property type="protein sequence ID" value="ASY63108.1"/>
    <property type="molecule type" value="Genomic_DNA"/>
</dbReference>
<evidence type="ECO:0000313" key="2">
    <source>
        <dbReference type="Proteomes" id="UP000217211"/>
    </source>
</evidence>
<organism evidence="1 2">
    <name type="scientific">Sinorhizobium sojae CCBAU 05684</name>
    <dbReference type="NCBI Taxonomy" id="716928"/>
    <lineage>
        <taxon>Bacteria</taxon>
        <taxon>Pseudomonadati</taxon>
        <taxon>Pseudomonadota</taxon>
        <taxon>Alphaproteobacteria</taxon>
        <taxon>Hyphomicrobiales</taxon>
        <taxon>Rhizobiaceae</taxon>
        <taxon>Sinorhizobium/Ensifer group</taxon>
        <taxon>Sinorhizobium</taxon>
    </lineage>
</organism>
<gene>
    <name evidence="1" type="ORF">SJ05684_c16660</name>
</gene>
<reference evidence="1 2" key="1">
    <citation type="submission" date="2017-08" db="EMBL/GenBank/DDBJ databases">
        <title>Multipartite genome sequences of Sinorhizobium species nodulating soybeans.</title>
        <authorList>
            <person name="Tian C.F."/>
        </authorList>
    </citation>
    <scope>NUCLEOTIDE SEQUENCE [LARGE SCALE GENOMIC DNA]</scope>
    <source>
        <strain evidence="1 2">CCBAU 05684</strain>
    </source>
</reference>